<dbReference type="GO" id="GO:0005506">
    <property type="term" value="F:iron ion binding"/>
    <property type="evidence" value="ECO:0007669"/>
    <property type="project" value="InterPro"/>
</dbReference>
<evidence type="ECO:0000256" key="4">
    <source>
        <dbReference type="ARBA" id="ARBA00022723"/>
    </source>
</evidence>
<organism evidence="11 12">
    <name type="scientific">Clonostachys rhizophaga</name>
    <dbReference type="NCBI Taxonomy" id="160324"/>
    <lineage>
        <taxon>Eukaryota</taxon>
        <taxon>Fungi</taxon>
        <taxon>Dikarya</taxon>
        <taxon>Ascomycota</taxon>
        <taxon>Pezizomycotina</taxon>
        <taxon>Sordariomycetes</taxon>
        <taxon>Hypocreomycetidae</taxon>
        <taxon>Hypocreales</taxon>
        <taxon>Bionectriaceae</taxon>
        <taxon>Clonostachys</taxon>
    </lineage>
</organism>
<dbReference type="InterPro" id="IPR050121">
    <property type="entry name" value="Cytochrome_P450_monoxygenase"/>
</dbReference>
<dbReference type="CDD" id="cd11058">
    <property type="entry name" value="CYP60B-like"/>
    <property type="match status" value="1"/>
</dbReference>
<comment type="caution">
    <text evidence="11">The sequence shown here is derived from an EMBL/GenBank/DDBJ whole genome shotgun (WGS) entry which is preliminary data.</text>
</comment>
<sequence>MAPSISTPGPMNLVVLIGVVVLSAVVFCCFILIRNLYFHPLSKFPGPKIAAVSNLWYAYVMHRGVAPIEMSKLHKRYGPVIRVAPDELSFSSAVAFKEIYGHQKAGRPELVKDKKYHKFVPEPILINADREYHGTLRKLLSHGFSESALRAQEAVIQEHVSLLMQRLREHGHEGQVAVDVLRWYNVLQLQGFGDALHWPHVYPPIKLAYGQSFGCLASSSIHPYVEFMFHFIKLASTMQVMQRLPAIMKYPYAMWTVPKDVKANVAEMKVLGNAKVNYRMENPPPIPDFMAKLIEAHREGKMTFNQLVGNSDILLGAGSETTATALSGLTFLLMTHPHVLNKLTRELREEFSSAEEITAVGVNKCKYLLGVIEEGLRIYPPSPATHPRYTPSGGITIDDNFVPGNMAVGVTILAACVDEANFVDGDKFIPERWTGEDSRFAGDKKQGSQPFSYGPRNCAGRNLAYLELKLIIANLVWHFDLENCHEGDWMDQKIYMVWQKGPLMVKLKPVKRS</sequence>
<keyword evidence="3 8" id="KW-0349">Heme</keyword>
<keyword evidence="4 8" id="KW-0479">Metal-binding</keyword>
<dbReference type="PANTHER" id="PTHR24305:SF29">
    <property type="entry name" value="BENZOATE-PARA-HYDROXYLASE"/>
    <property type="match status" value="1"/>
</dbReference>
<reference evidence="11" key="1">
    <citation type="submission" date="2021-10" db="EMBL/GenBank/DDBJ databases">
        <authorList>
            <person name="Piombo E."/>
        </authorList>
    </citation>
    <scope>NUCLEOTIDE SEQUENCE</scope>
</reference>
<dbReference type="PANTHER" id="PTHR24305">
    <property type="entry name" value="CYTOCHROME P450"/>
    <property type="match status" value="1"/>
</dbReference>
<dbReference type="Pfam" id="PF00067">
    <property type="entry name" value="p450"/>
    <property type="match status" value="1"/>
</dbReference>
<keyword evidence="10" id="KW-1133">Transmembrane helix</keyword>
<evidence type="ECO:0000256" key="7">
    <source>
        <dbReference type="ARBA" id="ARBA00023033"/>
    </source>
</evidence>
<keyword evidence="10" id="KW-0472">Membrane</keyword>
<dbReference type="GO" id="GO:0004497">
    <property type="term" value="F:monooxygenase activity"/>
    <property type="evidence" value="ECO:0007669"/>
    <property type="project" value="UniProtKB-KW"/>
</dbReference>
<evidence type="ECO:0000256" key="2">
    <source>
        <dbReference type="ARBA" id="ARBA00010617"/>
    </source>
</evidence>
<dbReference type="InterPro" id="IPR002401">
    <property type="entry name" value="Cyt_P450_E_grp-I"/>
</dbReference>
<evidence type="ECO:0000313" key="12">
    <source>
        <dbReference type="Proteomes" id="UP000696573"/>
    </source>
</evidence>
<evidence type="ECO:0000256" key="8">
    <source>
        <dbReference type="PIRSR" id="PIRSR602401-1"/>
    </source>
</evidence>
<keyword evidence="6 8" id="KW-0408">Iron</keyword>
<proteinExistence type="inferred from homology"/>
<comment type="similarity">
    <text evidence="2 9">Belongs to the cytochrome P450 family.</text>
</comment>
<dbReference type="EMBL" id="CABFNQ020000762">
    <property type="protein sequence ID" value="CAH0039907.1"/>
    <property type="molecule type" value="Genomic_DNA"/>
</dbReference>
<evidence type="ECO:0000256" key="9">
    <source>
        <dbReference type="RuleBase" id="RU000461"/>
    </source>
</evidence>
<evidence type="ECO:0000256" key="6">
    <source>
        <dbReference type="ARBA" id="ARBA00023004"/>
    </source>
</evidence>
<dbReference type="AlphaFoldDB" id="A0A9N9YXK9"/>
<evidence type="ECO:0000256" key="3">
    <source>
        <dbReference type="ARBA" id="ARBA00022617"/>
    </source>
</evidence>
<feature type="binding site" description="axial binding residue" evidence="8">
    <location>
        <position position="458"/>
    </location>
    <ligand>
        <name>heme</name>
        <dbReference type="ChEBI" id="CHEBI:30413"/>
    </ligand>
    <ligandPart>
        <name>Fe</name>
        <dbReference type="ChEBI" id="CHEBI:18248"/>
    </ligandPart>
</feature>
<protein>
    <submittedName>
        <fullName evidence="11">Uncharacterized protein</fullName>
    </submittedName>
</protein>
<keyword evidence="7 9" id="KW-0503">Monooxygenase</keyword>
<comment type="cofactor">
    <cofactor evidence="1 8">
        <name>heme</name>
        <dbReference type="ChEBI" id="CHEBI:30413"/>
    </cofactor>
</comment>
<gene>
    <name evidence="11" type="ORF">CRHIZ90672A_00005767</name>
</gene>
<dbReference type="GO" id="GO:0020037">
    <property type="term" value="F:heme binding"/>
    <property type="evidence" value="ECO:0007669"/>
    <property type="project" value="InterPro"/>
</dbReference>
<evidence type="ECO:0000256" key="1">
    <source>
        <dbReference type="ARBA" id="ARBA00001971"/>
    </source>
</evidence>
<dbReference type="InterPro" id="IPR017972">
    <property type="entry name" value="Cyt_P450_CS"/>
</dbReference>
<dbReference type="PRINTS" id="PR00463">
    <property type="entry name" value="EP450I"/>
</dbReference>
<dbReference type="InterPro" id="IPR001128">
    <property type="entry name" value="Cyt_P450"/>
</dbReference>
<evidence type="ECO:0000313" key="11">
    <source>
        <dbReference type="EMBL" id="CAH0039907.1"/>
    </source>
</evidence>
<dbReference type="GO" id="GO:0016705">
    <property type="term" value="F:oxidoreductase activity, acting on paired donors, with incorporation or reduction of molecular oxygen"/>
    <property type="evidence" value="ECO:0007669"/>
    <property type="project" value="InterPro"/>
</dbReference>
<name>A0A9N9YXK9_9HYPO</name>
<evidence type="ECO:0000256" key="10">
    <source>
        <dbReference type="SAM" id="Phobius"/>
    </source>
</evidence>
<dbReference type="PROSITE" id="PS00086">
    <property type="entry name" value="CYTOCHROME_P450"/>
    <property type="match status" value="1"/>
</dbReference>
<accession>A0A9N9YXK9</accession>
<dbReference type="InterPro" id="IPR036396">
    <property type="entry name" value="Cyt_P450_sf"/>
</dbReference>
<dbReference type="Proteomes" id="UP000696573">
    <property type="component" value="Unassembled WGS sequence"/>
</dbReference>
<feature type="transmembrane region" description="Helical" evidence="10">
    <location>
        <begin position="12"/>
        <end position="33"/>
    </location>
</feature>
<dbReference type="Gene3D" id="1.10.630.10">
    <property type="entry name" value="Cytochrome P450"/>
    <property type="match status" value="1"/>
</dbReference>
<dbReference type="SUPFAM" id="SSF48264">
    <property type="entry name" value="Cytochrome P450"/>
    <property type="match status" value="1"/>
</dbReference>
<evidence type="ECO:0000256" key="5">
    <source>
        <dbReference type="ARBA" id="ARBA00023002"/>
    </source>
</evidence>
<dbReference type="PRINTS" id="PR00385">
    <property type="entry name" value="P450"/>
</dbReference>
<keyword evidence="5 9" id="KW-0560">Oxidoreductase</keyword>
<dbReference type="OrthoDB" id="1470350at2759"/>
<keyword evidence="12" id="KW-1185">Reference proteome</keyword>
<keyword evidence="10" id="KW-0812">Transmembrane</keyword>